<proteinExistence type="predicted"/>
<sequence>MEGPSVMLGLSIARSFSNVSGVHLPLDQPAQGRSLRRDCHSLGNEDCQLLANGRSDHLLNGP</sequence>
<reference evidence="1" key="2">
    <citation type="journal article" date="2024" name="Plant">
        <title>Genomic evolution and insights into agronomic trait innovations of Sesamum species.</title>
        <authorList>
            <person name="Miao H."/>
            <person name="Wang L."/>
            <person name="Qu L."/>
            <person name="Liu H."/>
            <person name="Sun Y."/>
            <person name="Le M."/>
            <person name="Wang Q."/>
            <person name="Wei S."/>
            <person name="Zheng Y."/>
            <person name="Lin W."/>
            <person name="Duan Y."/>
            <person name="Cao H."/>
            <person name="Xiong S."/>
            <person name="Wang X."/>
            <person name="Wei L."/>
            <person name="Li C."/>
            <person name="Ma Q."/>
            <person name="Ju M."/>
            <person name="Zhao R."/>
            <person name="Li G."/>
            <person name="Mu C."/>
            <person name="Tian Q."/>
            <person name="Mei H."/>
            <person name="Zhang T."/>
            <person name="Gao T."/>
            <person name="Zhang H."/>
        </authorList>
    </citation>
    <scope>NUCLEOTIDE SEQUENCE</scope>
    <source>
        <strain evidence="1">G01</strain>
    </source>
</reference>
<comment type="caution">
    <text evidence="1">The sequence shown here is derived from an EMBL/GenBank/DDBJ whole genome shotgun (WGS) entry which is preliminary data.</text>
</comment>
<gene>
    <name evidence="1" type="ORF">Sangu_3187200</name>
</gene>
<protein>
    <submittedName>
        <fullName evidence="1">Uncharacterized protein</fullName>
    </submittedName>
</protein>
<accession>A0AAW2JP11</accession>
<reference evidence="1" key="1">
    <citation type="submission" date="2020-06" db="EMBL/GenBank/DDBJ databases">
        <authorList>
            <person name="Li T."/>
            <person name="Hu X."/>
            <person name="Zhang T."/>
            <person name="Song X."/>
            <person name="Zhang H."/>
            <person name="Dai N."/>
            <person name="Sheng W."/>
            <person name="Hou X."/>
            <person name="Wei L."/>
        </authorList>
    </citation>
    <scope>NUCLEOTIDE SEQUENCE</scope>
    <source>
        <strain evidence="1">G01</strain>
        <tissue evidence="1">Leaf</tissue>
    </source>
</reference>
<evidence type="ECO:0000313" key="1">
    <source>
        <dbReference type="EMBL" id="KAL0295728.1"/>
    </source>
</evidence>
<dbReference type="AlphaFoldDB" id="A0AAW2JP11"/>
<dbReference type="EMBL" id="JACGWK010000617">
    <property type="protein sequence ID" value="KAL0295728.1"/>
    <property type="molecule type" value="Genomic_DNA"/>
</dbReference>
<name>A0AAW2JP11_9LAMI</name>
<organism evidence="1">
    <name type="scientific">Sesamum angustifolium</name>
    <dbReference type="NCBI Taxonomy" id="2727405"/>
    <lineage>
        <taxon>Eukaryota</taxon>
        <taxon>Viridiplantae</taxon>
        <taxon>Streptophyta</taxon>
        <taxon>Embryophyta</taxon>
        <taxon>Tracheophyta</taxon>
        <taxon>Spermatophyta</taxon>
        <taxon>Magnoliopsida</taxon>
        <taxon>eudicotyledons</taxon>
        <taxon>Gunneridae</taxon>
        <taxon>Pentapetalae</taxon>
        <taxon>asterids</taxon>
        <taxon>lamiids</taxon>
        <taxon>Lamiales</taxon>
        <taxon>Pedaliaceae</taxon>
        <taxon>Sesamum</taxon>
    </lineage>
</organism>